<organism evidence="1 2">
    <name type="scientific">Prauserella oleivorans</name>
    <dbReference type="NCBI Taxonomy" id="1478153"/>
    <lineage>
        <taxon>Bacteria</taxon>
        <taxon>Bacillati</taxon>
        <taxon>Actinomycetota</taxon>
        <taxon>Actinomycetes</taxon>
        <taxon>Pseudonocardiales</taxon>
        <taxon>Pseudonocardiaceae</taxon>
        <taxon>Prauserella</taxon>
    </lineage>
</organism>
<dbReference type="RefSeq" id="WP_377383785.1">
    <property type="nucleotide sequence ID" value="NZ_JBHSAN010000001.1"/>
</dbReference>
<evidence type="ECO:0000313" key="2">
    <source>
        <dbReference type="Proteomes" id="UP001597478"/>
    </source>
</evidence>
<reference evidence="2" key="1">
    <citation type="journal article" date="2019" name="Int. J. Syst. Evol. Microbiol.">
        <title>The Global Catalogue of Microorganisms (GCM) 10K type strain sequencing project: providing services to taxonomists for standard genome sequencing and annotation.</title>
        <authorList>
            <consortium name="The Broad Institute Genomics Platform"/>
            <consortium name="The Broad Institute Genome Sequencing Center for Infectious Disease"/>
            <person name="Wu L."/>
            <person name="Ma J."/>
        </authorList>
    </citation>
    <scope>NUCLEOTIDE SEQUENCE [LARGE SCALE GENOMIC DNA]</scope>
    <source>
        <strain evidence="2">IBRC-M 10906</strain>
    </source>
</reference>
<dbReference type="EMBL" id="JBHUOF010000003">
    <property type="protein sequence ID" value="MFD2798301.1"/>
    <property type="molecule type" value="Genomic_DNA"/>
</dbReference>
<name>A0ABW5W3Z6_9PSEU</name>
<evidence type="ECO:0000313" key="1">
    <source>
        <dbReference type="EMBL" id="MFD2798301.1"/>
    </source>
</evidence>
<proteinExistence type="predicted"/>
<dbReference type="Proteomes" id="UP001597478">
    <property type="component" value="Unassembled WGS sequence"/>
</dbReference>
<sequence length="156" mass="17201">MIEPTVPEVLAATITTIERDIAPKVSADDDGYTASLCRTVAQLLRMVRSRVEHEEPALAADNSELRALLETWAPTLPDEPRRVVEAALRAAGELDAPTTVGRLGAEARCLRSALDTLIAALPDRDDPARAAGREYLRHQLERQRPWLVEAFTGPRR</sequence>
<comment type="caution">
    <text evidence="1">The sequence shown here is derived from an EMBL/GenBank/DDBJ whole genome shotgun (WGS) entry which is preliminary data.</text>
</comment>
<evidence type="ECO:0008006" key="3">
    <source>
        <dbReference type="Google" id="ProtNLM"/>
    </source>
</evidence>
<accession>A0ABW5W3Z6</accession>
<gene>
    <name evidence="1" type="ORF">ACFS2C_02710</name>
</gene>
<keyword evidence="2" id="KW-1185">Reference proteome</keyword>
<protein>
    <recommendedName>
        <fullName evidence="3">DUF4254 domain-containing protein</fullName>
    </recommendedName>
</protein>